<dbReference type="GO" id="GO:0009926">
    <property type="term" value="P:auxin polar transport"/>
    <property type="evidence" value="ECO:0007669"/>
    <property type="project" value="TreeGrafter"/>
</dbReference>
<dbReference type="Pfam" id="PF03547">
    <property type="entry name" value="Mem_trans"/>
    <property type="match status" value="1"/>
</dbReference>
<keyword evidence="4 8" id="KW-0812">Transmembrane</keyword>
<reference evidence="9 10" key="1">
    <citation type="submission" date="2019-04" db="EMBL/GenBank/DDBJ databases">
        <title>An improved genome assembly and genetic linkage map for asparagus bean, Vigna unguiculata ssp. sesquipedialis.</title>
        <authorList>
            <person name="Xia Q."/>
            <person name="Zhang R."/>
            <person name="Dong Y."/>
        </authorList>
    </citation>
    <scope>NUCLEOTIDE SEQUENCE [LARGE SCALE GENOMIC DNA]</scope>
    <source>
        <tissue evidence="9">Leaf</tissue>
    </source>
</reference>
<keyword evidence="7 8" id="KW-0927">Auxin signaling pathway</keyword>
<keyword evidence="3 8" id="KW-0813">Transport</keyword>
<protein>
    <recommendedName>
        <fullName evidence="8">Auxin efflux carrier component</fullName>
    </recommendedName>
</protein>
<dbReference type="InterPro" id="IPR004776">
    <property type="entry name" value="Mem_transp_PIN-like"/>
</dbReference>
<evidence type="ECO:0000256" key="1">
    <source>
        <dbReference type="ARBA" id="ARBA00004141"/>
    </source>
</evidence>
<feature type="transmembrane region" description="Helical" evidence="8">
    <location>
        <begin position="42"/>
        <end position="60"/>
    </location>
</feature>
<dbReference type="PANTHER" id="PTHR31752:SF4">
    <property type="entry name" value="AUXIN EFFLUX CARRIER COMPONENT 2"/>
    <property type="match status" value="1"/>
</dbReference>
<feature type="transmembrane region" description="Helical" evidence="8">
    <location>
        <begin position="398"/>
        <end position="419"/>
    </location>
</feature>
<dbReference type="InterPro" id="IPR014024">
    <property type="entry name" value="Auxin_eff_plant"/>
</dbReference>
<name>A0A4D6NLJ9_VIGUN</name>
<feature type="transmembrane region" description="Helical" evidence="8">
    <location>
        <begin position="72"/>
        <end position="92"/>
    </location>
</feature>
<evidence type="ECO:0000256" key="7">
    <source>
        <dbReference type="ARBA" id="ARBA00023294"/>
    </source>
</evidence>
<evidence type="ECO:0000256" key="8">
    <source>
        <dbReference type="RuleBase" id="RU362108"/>
    </source>
</evidence>
<evidence type="ECO:0000256" key="3">
    <source>
        <dbReference type="ARBA" id="ARBA00022448"/>
    </source>
</evidence>
<sequence length="482" mass="53450">MINGQDIYNTLSAIVPLCVPIILAYGSVQWWKIITPEQSSGINRFVAFFAVPFLNFYFLATNNPYTMNFRFIAADTLQKLVILGALSLWSLFTKFGSIDWTITLFSLSTLPNTVVVGAPLLTAMYGDSSASLMSHIFIMQGVVWFTLMLFLYEYRGARSLIFSMQFPQNAGSVVSFTVDSDVLSLGDNEALQTEAEMGENGEVHVVVKSPSFYTCCKCSTSNGGRGTQVLSMQRSLSFNTTRDLRDQGFGRGMSKINDEKTWNHTIPNQVKDESIVMMSHIKPIENKKVEHTLSEDPKVVKIEEGGAYNKKQQMLRTSVMTRLILTMVWRNLIRNPNSYSCVSGLLWSLISFRWNIKIPLIIDGSILILSKTGTGMAMFSIGLYMALQPKLVACGNTWATVSMVARFVVGPAVIAVTAIAIGIRGLLLRITIIQAALSPSIITFVFSREYNLHTDITSTAVIFGTMISLPISILYFVILGIN</sequence>
<dbReference type="Gramene" id="Vigun09g055300.2.v1.2">
    <property type="protein sequence ID" value="Vigun09g055300.2.v1.2"/>
    <property type="gene ID" value="Vigun09g055300.v1.2"/>
</dbReference>
<organism evidence="9 10">
    <name type="scientific">Vigna unguiculata</name>
    <name type="common">Cowpea</name>
    <dbReference type="NCBI Taxonomy" id="3917"/>
    <lineage>
        <taxon>Eukaryota</taxon>
        <taxon>Viridiplantae</taxon>
        <taxon>Streptophyta</taxon>
        <taxon>Embryophyta</taxon>
        <taxon>Tracheophyta</taxon>
        <taxon>Spermatophyta</taxon>
        <taxon>Magnoliopsida</taxon>
        <taxon>eudicotyledons</taxon>
        <taxon>Gunneridae</taxon>
        <taxon>Pentapetalae</taxon>
        <taxon>rosids</taxon>
        <taxon>fabids</taxon>
        <taxon>Fabales</taxon>
        <taxon>Fabaceae</taxon>
        <taxon>Papilionoideae</taxon>
        <taxon>50 kb inversion clade</taxon>
        <taxon>NPAAA clade</taxon>
        <taxon>indigoferoid/millettioid clade</taxon>
        <taxon>Phaseoleae</taxon>
        <taxon>Vigna</taxon>
    </lineage>
</organism>
<dbReference type="Gramene" id="Vigun09g055300.1.v1.2">
    <property type="protein sequence ID" value="Vigun09g055300.1.v1.2"/>
    <property type="gene ID" value="Vigun09g055300.v1.2"/>
</dbReference>
<dbReference type="InterPro" id="IPR051107">
    <property type="entry name" value="Auxin_Efflux_Carrier"/>
</dbReference>
<dbReference type="AlphaFoldDB" id="A0A4D6NLJ9"/>
<dbReference type="Proteomes" id="UP000501690">
    <property type="component" value="Linkage Group LG11"/>
</dbReference>
<feature type="transmembrane region" description="Helical" evidence="8">
    <location>
        <begin position="12"/>
        <end position="30"/>
    </location>
</feature>
<evidence type="ECO:0000256" key="4">
    <source>
        <dbReference type="ARBA" id="ARBA00022692"/>
    </source>
</evidence>
<dbReference type="OrthoDB" id="1868374at2759"/>
<evidence type="ECO:0000256" key="6">
    <source>
        <dbReference type="ARBA" id="ARBA00023136"/>
    </source>
</evidence>
<dbReference type="GO" id="GO:0005886">
    <property type="term" value="C:plasma membrane"/>
    <property type="evidence" value="ECO:0007669"/>
    <property type="project" value="TreeGrafter"/>
</dbReference>
<dbReference type="GO" id="GO:0005783">
    <property type="term" value="C:endoplasmic reticulum"/>
    <property type="evidence" value="ECO:0007669"/>
    <property type="project" value="TreeGrafter"/>
</dbReference>
<proteinExistence type="inferred from homology"/>
<comment type="function">
    <text evidence="8">May act as a component of the auxin efflux carrier.</text>
</comment>
<comment type="subcellular location">
    <subcellularLocation>
        <location evidence="1 8">Membrane</location>
        <topology evidence="1 8">Multi-pass membrane protein</topology>
    </subcellularLocation>
</comment>
<keyword evidence="10" id="KW-1185">Reference proteome</keyword>
<dbReference type="NCBIfam" id="TIGR00946">
    <property type="entry name" value="2a69"/>
    <property type="match status" value="1"/>
</dbReference>
<keyword evidence="6 8" id="KW-0472">Membrane</keyword>
<gene>
    <name evidence="9" type="ORF">DEO72_LG11g809</name>
</gene>
<dbReference type="EMBL" id="CP039355">
    <property type="protein sequence ID" value="QCE13811.1"/>
    <property type="molecule type" value="Genomic_DNA"/>
</dbReference>
<feature type="transmembrane region" description="Helical" evidence="8">
    <location>
        <begin position="360"/>
        <end position="386"/>
    </location>
</feature>
<evidence type="ECO:0000313" key="10">
    <source>
        <dbReference type="Proteomes" id="UP000501690"/>
    </source>
</evidence>
<evidence type="ECO:0000256" key="5">
    <source>
        <dbReference type="ARBA" id="ARBA00022989"/>
    </source>
</evidence>
<dbReference type="GO" id="GO:0010329">
    <property type="term" value="F:auxin efflux transmembrane transporter activity"/>
    <property type="evidence" value="ECO:0007669"/>
    <property type="project" value="TreeGrafter"/>
</dbReference>
<feature type="transmembrane region" description="Helical" evidence="8">
    <location>
        <begin position="426"/>
        <end position="447"/>
    </location>
</feature>
<dbReference type="PANTHER" id="PTHR31752">
    <property type="entry name" value="AUXIN EFFLUX CARRIER COMPONENT 1B-RELATED"/>
    <property type="match status" value="1"/>
</dbReference>
<keyword evidence="5 8" id="KW-1133">Transmembrane helix</keyword>
<feature type="transmembrane region" description="Helical" evidence="8">
    <location>
        <begin position="459"/>
        <end position="481"/>
    </location>
</feature>
<comment type="similarity">
    <text evidence="2 8">Belongs to the auxin efflux carrier (TC 2.A.69.1) family.</text>
</comment>
<accession>A0A4D6NLJ9</accession>
<comment type="caution">
    <text evidence="8">Lacks conserved residue(s) required for the propagation of feature annotation.</text>
</comment>
<dbReference type="GO" id="GO:0009734">
    <property type="term" value="P:auxin-activated signaling pathway"/>
    <property type="evidence" value="ECO:0007669"/>
    <property type="project" value="UniProtKB-UniRule"/>
</dbReference>
<evidence type="ECO:0000313" key="9">
    <source>
        <dbReference type="EMBL" id="QCE13811.1"/>
    </source>
</evidence>
<feature type="transmembrane region" description="Helical" evidence="8">
    <location>
        <begin position="132"/>
        <end position="152"/>
    </location>
</feature>
<evidence type="ECO:0000256" key="2">
    <source>
        <dbReference type="ARBA" id="ARBA00009177"/>
    </source>
</evidence>